<reference evidence="2 3" key="1">
    <citation type="submission" date="2019-02" db="EMBL/GenBank/DDBJ databases">
        <title>Planctomycetal bacteria perform biofilm scaping via a novel small molecule.</title>
        <authorList>
            <person name="Jeske O."/>
            <person name="Boedeker C."/>
            <person name="Wiegand S."/>
            <person name="Breitling P."/>
            <person name="Kallscheuer N."/>
            <person name="Jogler M."/>
            <person name="Rohde M."/>
            <person name="Petersen J."/>
            <person name="Medema M.H."/>
            <person name="Surup F."/>
            <person name="Jogler C."/>
        </authorList>
    </citation>
    <scope>NUCLEOTIDE SEQUENCE [LARGE SCALE GENOMIC DNA]</scope>
    <source>
        <strain evidence="2 3">Mal15</strain>
    </source>
</reference>
<gene>
    <name evidence="2" type="ORF">Mal15_34160</name>
</gene>
<organism evidence="2 3">
    <name type="scientific">Stieleria maiorica</name>
    <dbReference type="NCBI Taxonomy" id="2795974"/>
    <lineage>
        <taxon>Bacteria</taxon>
        <taxon>Pseudomonadati</taxon>
        <taxon>Planctomycetota</taxon>
        <taxon>Planctomycetia</taxon>
        <taxon>Pirellulales</taxon>
        <taxon>Pirellulaceae</taxon>
        <taxon>Stieleria</taxon>
    </lineage>
</organism>
<evidence type="ECO:0000313" key="3">
    <source>
        <dbReference type="Proteomes" id="UP000321353"/>
    </source>
</evidence>
<accession>A0A5B9MDM0</accession>
<sequence>MLRNEFRSTCPKGIHIHSLGSGNERSGVTATPGKKAHLPPFDRPAAEPPADRKGGEGFSAHGTYPFATTLWKRSNR</sequence>
<name>A0A5B9MDM0_9BACT</name>
<keyword evidence="3" id="KW-1185">Reference proteome</keyword>
<dbReference type="AlphaFoldDB" id="A0A5B9MDM0"/>
<dbReference type="Proteomes" id="UP000321353">
    <property type="component" value="Chromosome"/>
</dbReference>
<dbReference type="KEGG" id="smam:Mal15_34160"/>
<evidence type="ECO:0000313" key="2">
    <source>
        <dbReference type="EMBL" id="QEF99352.1"/>
    </source>
</evidence>
<proteinExistence type="predicted"/>
<feature type="region of interest" description="Disordered" evidence="1">
    <location>
        <begin position="17"/>
        <end position="76"/>
    </location>
</feature>
<feature type="compositionally biased region" description="Polar residues" evidence="1">
    <location>
        <begin position="20"/>
        <end position="29"/>
    </location>
</feature>
<dbReference type="EMBL" id="CP036264">
    <property type="protein sequence ID" value="QEF99352.1"/>
    <property type="molecule type" value="Genomic_DNA"/>
</dbReference>
<protein>
    <submittedName>
        <fullName evidence="2">Uncharacterized protein</fullName>
    </submittedName>
</protein>
<evidence type="ECO:0000256" key="1">
    <source>
        <dbReference type="SAM" id="MobiDB-lite"/>
    </source>
</evidence>